<accession>A0A0B7AHJ1</accession>
<protein>
    <submittedName>
        <fullName evidence="2">Uncharacterized protein</fullName>
    </submittedName>
</protein>
<organism evidence="2">
    <name type="scientific">Arion vulgaris</name>
    <dbReference type="NCBI Taxonomy" id="1028688"/>
    <lineage>
        <taxon>Eukaryota</taxon>
        <taxon>Metazoa</taxon>
        <taxon>Spiralia</taxon>
        <taxon>Lophotrochozoa</taxon>
        <taxon>Mollusca</taxon>
        <taxon>Gastropoda</taxon>
        <taxon>Heterobranchia</taxon>
        <taxon>Euthyneura</taxon>
        <taxon>Panpulmonata</taxon>
        <taxon>Eupulmonata</taxon>
        <taxon>Stylommatophora</taxon>
        <taxon>Helicina</taxon>
        <taxon>Arionoidea</taxon>
        <taxon>Arionidae</taxon>
        <taxon>Arion</taxon>
    </lineage>
</organism>
<evidence type="ECO:0000256" key="1">
    <source>
        <dbReference type="SAM" id="MobiDB-lite"/>
    </source>
</evidence>
<gene>
    <name evidence="2" type="primary">ORF120972</name>
</gene>
<dbReference type="AlphaFoldDB" id="A0A0B7AHJ1"/>
<evidence type="ECO:0000313" key="2">
    <source>
        <dbReference type="EMBL" id="CEK80444.1"/>
    </source>
</evidence>
<feature type="compositionally biased region" description="Polar residues" evidence="1">
    <location>
        <begin position="36"/>
        <end position="46"/>
    </location>
</feature>
<feature type="non-terminal residue" evidence="2">
    <location>
        <position position="1"/>
    </location>
</feature>
<feature type="compositionally biased region" description="Basic and acidic residues" evidence="1">
    <location>
        <begin position="47"/>
        <end position="58"/>
    </location>
</feature>
<reference evidence="2" key="1">
    <citation type="submission" date="2014-12" db="EMBL/GenBank/DDBJ databases">
        <title>Insight into the proteome of Arion vulgaris.</title>
        <authorList>
            <person name="Aradska J."/>
            <person name="Bulat T."/>
            <person name="Smidak R."/>
            <person name="Sarate P."/>
            <person name="Gangsoo J."/>
            <person name="Sialana F."/>
            <person name="Bilban M."/>
            <person name="Lubec G."/>
        </authorList>
    </citation>
    <scope>NUCLEOTIDE SEQUENCE</scope>
    <source>
        <tissue evidence="2">Skin</tissue>
    </source>
</reference>
<dbReference type="EMBL" id="HACG01033579">
    <property type="protein sequence ID" value="CEK80444.1"/>
    <property type="molecule type" value="Transcribed_RNA"/>
</dbReference>
<sequence length="58" mass="6725">ELVDFMLSGAAQYQRSDFITGEISSRHRWTDKSAATFQHNKQYNTHDSVKTTHDNKKP</sequence>
<feature type="region of interest" description="Disordered" evidence="1">
    <location>
        <begin position="36"/>
        <end position="58"/>
    </location>
</feature>
<name>A0A0B7AHJ1_9EUPU</name>
<proteinExistence type="predicted"/>